<keyword evidence="1" id="KW-1133">Transmembrane helix</keyword>
<keyword evidence="3" id="KW-1185">Reference proteome</keyword>
<evidence type="ECO:0000256" key="1">
    <source>
        <dbReference type="SAM" id="Phobius"/>
    </source>
</evidence>
<evidence type="ECO:0000313" key="2">
    <source>
        <dbReference type="EMBL" id="KRK95195.1"/>
    </source>
</evidence>
<accession>A0A0R1LH26</accession>
<protein>
    <submittedName>
        <fullName evidence="2">Uncharacterized protein</fullName>
    </submittedName>
</protein>
<name>A0A0R1LH26_9LACO</name>
<dbReference type="PATRIC" id="fig|1423715.3.peg.1615"/>
<dbReference type="STRING" id="1423715.FD25_GL001578"/>
<dbReference type="AlphaFoldDB" id="A0A0R1LH26"/>
<proteinExistence type="predicted"/>
<sequence length="66" mass="8135">MLTFLKNNCIFLKIQTYLYIYSVMFIFINHNYFYYYEFSMTNNLINQNTNNYLVTCTIDLSRDSER</sequence>
<comment type="caution">
    <text evidence="2">The sequence shown here is derived from an EMBL/GenBank/DDBJ whole genome shotgun (WGS) entry which is preliminary data.</text>
</comment>
<organism evidence="2 3">
    <name type="scientific">Levilactobacillus acidifarinae DSM 19394 = JCM 15949</name>
    <dbReference type="NCBI Taxonomy" id="1423715"/>
    <lineage>
        <taxon>Bacteria</taxon>
        <taxon>Bacillati</taxon>
        <taxon>Bacillota</taxon>
        <taxon>Bacilli</taxon>
        <taxon>Lactobacillales</taxon>
        <taxon>Lactobacillaceae</taxon>
        <taxon>Levilactobacillus</taxon>
    </lineage>
</organism>
<feature type="transmembrane region" description="Helical" evidence="1">
    <location>
        <begin position="16"/>
        <end position="35"/>
    </location>
</feature>
<dbReference type="Proteomes" id="UP000051955">
    <property type="component" value="Unassembled WGS sequence"/>
</dbReference>
<keyword evidence="1" id="KW-0472">Membrane</keyword>
<evidence type="ECO:0000313" key="3">
    <source>
        <dbReference type="Proteomes" id="UP000051955"/>
    </source>
</evidence>
<gene>
    <name evidence="2" type="ORF">FD25_GL001578</name>
</gene>
<keyword evidence="1" id="KW-0812">Transmembrane</keyword>
<reference evidence="2 3" key="1">
    <citation type="journal article" date="2015" name="Genome Announc.">
        <title>Expanding the biotechnology potential of lactobacilli through comparative genomics of 213 strains and associated genera.</title>
        <authorList>
            <person name="Sun Z."/>
            <person name="Harris H.M."/>
            <person name="McCann A."/>
            <person name="Guo C."/>
            <person name="Argimon S."/>
            <person name="Zhang W."/>
            <person name="Yang X."/>
            <person name="Jeffery I.B."/>
            <person name="Cooney J.C."/>
            <person name="Kagawa T.F."/>
            <person name="Liu W."/>
            <person name="Song Y."/>
            <person name="Salvetti E."/>
            <person name="Wrobel A."/>
            <person name="Rasinkangas P."/>
            <person name="Parkhill J."/>
            <person name="Rea M.C."/>
            <person name="O'Sullivan O."/>
            <person name="Ritari J."/>
            <person name="Douillard F.P."/>
            <person name="Paul Ross R."/>
            <person name="Yang R."/>
            <person name="Briner A.E."/>
            <person name="Felis G.E."/>
            <person name="de Vos W.M."/>
            <person name="Barrangou R."/>
            <person name="Klaenhammer T.R."/>
            <person name="Caufield P.W."/>
            <person name="Cui Y."/>
            <person name="Zhang H."/>
            <person name="O'Toole P.W."/>
        </authorList>
    </citation>
    <scope>NUCLEOTIDE SEQUENCE [LARGE SCALE GENOMIC DNA]</scope>
    <source>
        <strain evidence="2 3">DSM 19394</strain>
    </source>
</reference>
<dbReference type="EMBL" id="AZDV01000015">
    <property type="protein sequence ID" value="KRK95195.1"/>
    <property type="molecule type" value="Genomic_DNA"/>
</dbReference>